<keyword evidence="12 16" id="KW-0560">Oxidoreductase</keyword>
<evidence type="ECO:0000256" key="2">
    <source>
        <dbReference type="ARBA" id="ARBA00004651"/>
    </source>
</evidence>
<feature type="transmembrane region" description="Helical" evidence="19">
    <location>
        <begin position="30"/>
        <end position="54"/>
    </location>
</feature>
<evidence type="ECO:0000313" key="23">
    <source>
        <dbReference type="Proteomes" id="UP001597493"/>
    </source>
</evidence>
<comment type="function">
    <text evidence="16">Catalyzes quinol oxidation with the concomitant reduction of oxygen to water. Subunit II transfers the electrons from a quinol to the binuclear center of the catalytic subunit I.</text>
</comment>
<evidence type="ECO:0000256" key="9">
    <source>
        <dbReference type="ARBA" id="ARBA00022729"/>
    </source>
</evidence>
<feature type="domain" description="Cytochrome oxidase subunit II transmembrane region profile" evidence="21">
    <location>
        <begin position="8"/>
        <end position="105"/>
    </location>
</feature>
<dbReference type="Pfam" id="PF02790">
    <property type="entry name" value="COX2_TM"/>
    <property type="match status" value="1"/>
</dbReference>
<evidence type="ECO:0000256" key="17">
    <source>
        <dbReference type="RuleBase" id="RU000456"/>
    </source>
</evidence>
<dbReference type="NCBIfam" id="TIGR01432">
    <property type="entry name" value="QOXA"/>
    <property type="match status" value="1"/>
</dbReference>
<keyword evidence="15" id="KW-0449">Lipoprotein</keyword>
<evidence type="ECO:0000256" key="7">
    <source>
        <dbReference type="ARBA" id="ARBA00022660"/>
    </source>
</evidence>
<evidence type="ECO:0000256" key="19">
    <source>
        <dbReference type="SAM" id="Phobius"/>
    </source>
</evidence>
<keyword evidence="7 16" id="KW-0679">Respiratory chain</keyword>
<keyword evidence="23" id="KW-1185">Reference proteome</keyword>
<dbReference type="CDD" id="cd04212">
    <property type="entry name" value="CuRO_UO_II"/>
    <property type="match status" value="1"/>
</dbReference>
<evidence type="ECO:0000256" key="6">
    <source>
        <dbReference type="ARBA" id="ARBA00022475"/>
    </source>
</evidence>
<protein>
    <recommendedName>
        <fullName evidence="4 16">Quinol oxidase subunit 2</fullName>
        <ecNumber evidence="16">1.10.3.-</ecNumber>
    </recommendedName>
</protein>
<dbReference type="InterPro" id="IPR006333">
    <property type="entry name" value="Cyt_o_ubiquinol_oxidase_su2"/>
</dbReference>
<dbReference type="RefSeq" id="WP_379277351.1">
    <property type="nucleotide sequence ID" value="NZ_JBHUGT010000043.1"/>
</dbReference>
<keyword evidence="8 17" id="KW-0812">Transmembrane</keyword>
<evidence type="ECO:0000256" key="14">
    <source>
        <dbReference type="ARBA" id="ARBA00023139"/>
    </source>
</evidence>
<evidence type="ECO:0000256" key="10">
    <source>
        <dbReference type="ARBA" id="ARBA00022982"/>
    </source>
</evidence>
<dbReference type="InterPro" id="IPR002429">
    <property type="entry name" value="CcO_II-like_C"/>
</dbReference>
<evidence type="ECO:0000256" key="11">
    <source>
        <dbReference type="ARBA" id="ARBA00022989"/>
    </source>
</evidence>
<keyword evidence="11 19" id="KW-1133">Transmembrane helix</keyword>
<dbReference type="PANTHER" id="PTHR22888">
    <property type="entry name" value="CYTOCHROME C OXIDASE, SUBUNIT II"/>
    <property type="match status" value="1"/>
</dbReference>
<comment type="subcellular location">
    <subcellularLocation>
        <location evidence="2 17">Cell membrane</location>
        <topology evidence="2 17">Multi-pass membrane protein</topology>
    </subcellularLocation>
</comment>
<keyword evidence="13 16" id="KW-0472">Membrane</keyword>
<comment type="caution">
    <text evidence="22">The sequence shown here is derived from an EMBL/GenBank/DDBJ whole genome shotgun (WGS) entry which is preliminary data.</text>
</comment>
<keyword evidence="6 16" id="KW-1003">Cell membrane</keyword>
<reference evidence="23" key="1">
    <citation type="journal article" date="2019" name="Int. J. Syst. Evol. Microbiol.">
        <title>The Global Catalogue of Microorganisms (GCM) 10K type strain sequencing project: providing services to taxonomists for standard genome sequencing and annotation.</title>
        <authorList>
            <consortium name="The Broad Institute Genomics Platform"/>
            <consortium name="The Broad Institute Genome Sequencing Center for Infectious Disease"/>
            <person name="Wu L."/>
            <person name="Ma J."/>
        </authorList>
    </citation>
    <scope>NUCLEOTIDE SEQUENCE [LARGE SCALE GENOMIC DNA]</scope>
    <source>
        <strain evidence="23">TISTR 1827</strain>
    </source>
</reference>
<dbReference type="Gene3D" id="2.60.40.420">
    <property type="entry name" value="Cupredoxins - blue copper proteins"/>
    <property type="match status" value="1"/>
</dbReference>
<dbReference type="InterPro" id="IPR010514">
    <property type="entry name" value="COX_ARM"/>
</dbReference>
<dbReference type="NCBIfam" id="TIGR01433">
    <property type="entry name" value="CyoA"/>
    <property type="match status" value="1"/>
</dbReference>
<comment type="similarity">
    <text evidence="3 16 17">Belongs to the cytochrome c oxidase subunit 2 family.</text>
</comment>
<dbReference type="Gene3D" id="1.10.287.90">
    <property type="match status" value="1"/>
</dbReference>
<organism evidence="22 23">
    <name type="scientific">Paenibacillus thailandensis</name>
    <dbReference type="NCBI Taxonomy" id="393250"/>
    <lineage>
        <taxon>Bacteria</taxon>
        <taxon>Bacillati</taxon>
        <taxon>Bacillota</taxon>
        <taxon>Bacilli</taxon>
        <taxon>Bacillales</taxon>
        <taxon>Paenibacillaceae</taxon>
        <taxon>Paenibacillus</taxon>
    </lineage>
</organism>
<dbReference type="PROSITE" id="PS50857">
    <property type="entry name" value="COX2_CUA"/>
    <property type="match status" value="1"/>
</dbReference>
<dbReference type="SUPFAM" id="SSF49503">
    <property type="entry name" value="Cupredoxins"/>
    <property type="match status" value="1"/>
</dbReference>
<accession>A0ABW5R2V9</accession>
<evidence type="ECO:0000256" key="13">
    <source>
        <dbReference type="ARBA" id="ARBA00023136"/>
    </source>
</evidence>
<dbReference type="EMBL" id="JBHUMY010000031">
    <property type="protein sequence ID" value="MFD2662651.1"/>
    <property type="molecule type" value="Genomic_DNA"/>
</dbReference>
<dbReference type="InterPro" id="IPR006332">
    <property type="entry name" value="QoxA"/>
</dbReference>
<evidence type="ECO:0000256" key="15">
    <source>
        <dbReference type="ARBA" id="ARBA00023288"/>
    </source>
</evidence>
<dbReference type="PANTHER" id="PTHR22888:SF18">
    <property type="entry name" value="CYTOCHROME BO(3) UBIQUINOL OXIDASE SUBUNIT 2"/>
    <property type="match status" value="1"/>
</dbReference>
<dbReference type="Proteomes" id="UP001597493">
    <property type="component" value="Unassembled WGS sequence"/>
</dbReference>
<keyword evidence="9" id="KW-0732">Signal</keyword>
<evidence type="ECO:0000259" key="21">
    <source>
        <dbReference type="PROSITE" id="PS50999"/>
    </source>
</evidence>
<dbReference type="InterPro" id="IPR034227">
    <property type="entry name" value="CuRO_UO_II"/>
</dbReference>
<evidence type="ECO:0000259" key="20">
    <source>
        <dbReference type="PROSITE" id="PS50857"/>
    </source>
</evidence>
<gene>
    <name evidence="22" type="primary">cyoA</name>
    <name evidence="22" type="ORF">ACFSW5_20545</name>
</gene>
<proteinExistence type="inferred from homology"/>
<feature type="domain" description="Cytochrome oxidase subunit II copper A binding" evidence="20">
    <location>
        <begin position="111"/>
        <end position="223"/>
    </location>
</feature>
<evidence type="ECO:0000256" key="1">
    <source>
        <dbReference type="ARBA" id="ARBA00000725"/>
    </source>
</evidence>
<keyword evidence="5 16" id="KW-0813">Transport</keyword>
<dbReference type="InterPro" id="IPR011759">
    <property type="entry name" value="Cyt_c_oxidase_su2_TM_dom"/>
</dbReference>
<dbReference type="InterPro" id="IPR008972">
    <property type="entry name" value="Cupredoxin"/>
</dbReference>
<dbReference type="PROSITE" id="PS50999">
    <property type="entry name" value="COX2_TM"/>
    <property type="match status" value="1"/>
</dbReference>
<evidence type="ECO:0000256" key="3">
    <source>
        <dbReference type="ARBA" id="ARBA00007866"/>
    </source>
</evidence>
<keyword evidence="14" id="KW-0564">Palmitate</keyword>
<evidence type="ECO:0000256" key="8">
    <source>
        <dbReference type="ARBA" id="ARBA00022692"/>
    </source>
</evidence>
<evidence type="ECO:0000256" key="18">
    <source>
        <dbReference type="SAM" id="MobiDB-lite"/>
    </source>
</evidence>
<dbReference type="InterPro" id="IPR036257">
    <property type="entry name" value="Cyt_c_oxidase_su2_TM_sf"/>
</dbReference>
<dbReference type="PIRSF" id="PIRSF000292">
    <property type="entry name" value="Ubi_od_II"/>
    <property type="match status" value="1"/>
</dbReference>
<feature type="region of interest" description="Disordered" evidence="18">
    <location>
        <begin position="269"/>
        <end position="307"/>
    </location>
</feature>
<evidence type="ECO:0000256" key="16">
    <source>
        <dbReference type="PIRNR" id="PIRNR000292"/>
    </source>
</evidence>
<evidence type="ECO:0000313" key="22">
    <source>
        <dbReference type="EMBL" id="MFD2662651.1"/>
    </source>
</evidence>
<evidence type="ECO:0000256" key="12">
    <source>
        <dbReference type="ARBA" id="ARBA00023002"/>
    </source>
</evidence>
<evidence type="ECO:0000256" key="5">
    <source>
        <dbReference type="ARBA" id="ARBA00022448"/>
    </source>
</evidence>
<evidence type="ECO:0000256" key="4">
    <source>
        <dbReference type="ARBA" id="ARBA00016131"/>
    </source>
</evidence>
<dbReference type="EC" id="1.10.3.-" evidence="16"/>
<dbReference type="Pfam" id="PF06481">
    <property type="entry name" value="COX_ARM"/>
    <property type="match status" value="1"/>
</dbReference>
<keyword evidence="10 16" id="KW-0249">Electron transport</keyword>
<sequence length="307" mass="34306">MLMAVLLSGCSEQYLVLDPKGPIGESQRDLIYISAILCAIILIPVLIMTAVIVWKYRENNKEAQYKPKWEHSTKLESIVWGVPTIIIIVLAAFTIKYTFDLEPSKAIASEHEPVTIQVTSLDWKWLFTYPEEGIATVNYLKFPEDVPIRFQLTSDQAMNSFWIPQLGGQIYTMSGMAMTLYLQADEAGEYYGSGANFTGEHFAQMTFTAEAVSGEEYDAWIQEVKSSSQELTMDGYHKLAEKGTSDVQSFSSFPEGLFEQIVTQYLNGSEMPAHHHGGSSEDADSESHGDMEGMEGMETESHEHAGH</sequence>
<dbReference type="Pfam" id="PF00116">
    <property type="entry name" value="COX2"/>
    <property type="match status" value="1"/>
</dbReference>
<dbReference type="SUPFAM" id="SSF81464">
    <property type="entry name" value="Cytochrome c oxidase subunit II-like, transmembrane region"/>
    <property type="match status" value="1"/>
</dbReference>
<name>A0ABW5R2V9_9BACL</name>
<dbReference type="InterPro" id="IPR045187">
    <property type="entry name" value="CcO_II"/>
</dbReference>
<feature type="transmembrane region" description="Helical" evidence="19">
    <location>
        <begin position="75"/>
        <end position="95"/>
    </location>
</feature>
<comment type="catalytic activity">
    <reaction evidence="1 16">
        <text>2 a quinol + O2 = 2 a quinone + 2 H2O</text>
        <dbReference type="Rhea" id="RHEA:55376"/>
        <dbReference type="ChEBI" id="CHEBI:15377"/>
        <dbReference type="ChEBI" id="CHEBI:15379"/>
        <dbReference type="ChEBI" id="CHEBI:24646"/>
        <dbReference type="ChEBI" id="CHEBI:132124"/>
    </reaction>
</comment>